<evidence type="ECO:0000313" key="1">
    <source>
        <dbReference type="EMBL" id="PQJ13062.1"/>
    </source>
</evidence>
<dbReference type="InterPro" id="IPR003772">
    <property type="entry name" value="YceD"/>
</dbReference>
<accession>A0A2S7T1H0</accession>
<dbReference type="Proteomes" id="UP000239872">
    <property type="component" value="Unassembled WGS sequence"/>
</dbReference>
<keyword evidence="2" id="KW-1185">Reference proteome</keyword>
<dbReference type="AlphaFoldDB" id="A0A2S7T1H0"/>
<protein>
    <submittedName>
        <fullName evidence="1">DUF177 domain-containing protein</fullName>
    </submittedName>
</protein>
<dbReference type="EMBL" id="PPSL01000001">
    <property type="protein sequence ID" value="PQJ13062.1"/>
    <property type="molecule type" value="Genomic_DNA"/>
</dbReference>
<evidence type="ECO:0000313" key="2">
    <source>
        <dbReference type="Proteomes" id="UP000239872"/>
    </source>
</evidence>
<comment type="caution">
    <text evidence="1">The sequence shown here is derived from an EMBL/GenBank/DDBJ whole genome shotgun (WGS) entry which is preliminary data.</text>
</comment>
<dbReference type="Pfam" id="PF02620">
    <property type="entry name" value="YceD"/>
    <property type="match status" value="1"/>
</dbReference>
<dbReference type="OrthoDB" id="1524821at2"/>
<gene>
    <name evidence="1" type="ORF">CJD36_004780</name>
</gene>
<reference evidence="1 2" key="1">
    <citation type="submission" date="2018-01" db="EMBL/GenBank/DDBJ databases">
        <title>A novel member of the phylum Bacteroidetes isolated from glacier ice.</title>
        <authorList>
            <person name="Liu Q."/>
            <person name="Xin Y.-H."/>
        </authorList>
    </citation>
    <scope>NUCLEOTIDE SEQUENCE [LARGE SCALE GENOMIC DNA]</scope>
    <source>
        <strain evidence="1 2">RB1R16</strain>
    </source>
</reference>
<organism evidence="1 2">
    <name type="scientific">Flavipsychrobacter stenotrophus</name>
    <dbReference type="NCBI Taxonomy" id="2077091"/>
    <lineage>
        <taxon>Bacteria</taxon>
        <taxon>Pseudomonadati</taxon>
        <taxon>Bacteroidota</taxon>
        <taxon>Chitinophagia</taxon>
        <taxon>Chitinophagales</taxon>
        <taxon>Chitinophagaceae</taxon>
        <taxon>Flavipsychrobacter</taxon>
    </lineage>
</organism>
<sequence>MKHNREFEIAWQGLKPGPQTYIYDIDDRFMQEREVDDSFTNWKAQVKLTFDKHESFFMLHFDIGGKLTVQCDRCGDDFELDLWDEFNLIIKLTSEEAGTIEDEDDVVFIPRSETVIDISNWMYEFLLLSVPLQHIHPDHADGTSGCNAQALNLLDQLSEIDEPKANPLWKGLESIKIEKTSSSKTKKEKK</sequence>
<proteinExistence type="predicted"/>
<name>A0A2S7T1H0_9BACT</name>
<dbReference type="RefSeq" id="WP_105037946.1">
    <property type="nucleotide sequence ID" value="NZ_PPSL01000001.1"/>
</dbReference>